<evidence type="ECO:0000256" key="2">
    <source>
        <dbReference type="ARBA" id="ARBA00001970"/>
    </source>
</evidence>
<evidence type="ECO:0000256" key="3">
    <source>
        <dbReference type="ARBA" id="ARBA00004613"/>
    </source>
</evidence>
<dbReference type="GO" id="GO:0006979">
    <property type="term" value="P:response to oxidative stress"/>
    <property type="evidence" value="ECO:0007669"/>
    <property type="project" value="InterPro"/>
</dbReference>
<organism evidence="16 17">
    <name type="scientific">Eleusine coracana subsp. coracana</name>
    <dbReference type="NCBI Taxonomy" id="191504"/>
    <lineage>
        <taxon>Eukaryota</taxon>
        <taxon>Viridiplantae</taxon>
        <taxon>Streptophyta</taxon>
        <taxon>Embryophyta</taxon>
        <taxon>Tracheophyta</taxon>
        <taxon>Spermatophyta</taxon>
        <taxon>Magnoliopsida</taxon>
        <taxon>Liliopsida</taxon>
        <taxon>Poales</taxon>
        <taxon>Poaceae</taxon>
        <taxon>PACMAD clade</taxon>
        <taxon>Chloridoideae</taxon>
        <taxon>Cynodonteae</taxon>
        <taxon>Eleusininae</taxon>
        <taxon>Eleusine</taxon>
    </lineage>
</organism>
<evidence type="ECO:0000256" key="1">
    <source>
        <dbReference type="ARBA" id="ARBA00000189"/>
    </source>
</evidence>
<comment type="similarity">
    <text evidence="14">Belongs to the peroxidase family.</text>
</comment>
<dbReference type="GO" id="GO:0046872">
    <property type="term" value="F:metal ion binding"/>
    <property type="evidence" value="ECO:0007669"/>
    <property type="project" value="UniProtKB-KW"/>
</dbReference>
<gene>
    <name evidence="16" type="primary">ga25637</name>
    <name evidence="16" type="ORF">PR202_ga25637</name>
</gene>
<comment type="caution">
    <text evidence="16">The sequence shown here is derived from an EMBL/GenBank/DDBJ whole genome shotgun (WGS) entry which is preliminary data.</text>
</comment>
<evidence type="ECO:0000256" key="9">
    <source>
        <dbReference type="ARBA" id="ARBA00023004"/>
    </source>
</evidence>
<dbReference type="Proteomes" id="UP001054889">
    <property type="component" value="Unassembled WGS sequence"/>
</dbReference>
<feature type="site" description="Transition state stabilizer" evidence="13">
    <location>
        <position position="56"/>
    </location>
</feature>
<keyword evidence="17" id="KW-1185">Reference proteome</keyword>
<dbReference type="GO" id="GO:0042744">
    <property type="term" value="P:hydrogen peroxide catabolic process"/>
    <property type="evidence" value="ECO:0007669"/>
    <property type="project" value="UniProtKB-KW"/>
</dbReference>
<evidence type="ECO:0000256" key="13">
    <source>
        <dbReference type="PIRSR" id="PIRSR600823-4"/>
    </source>
</evidence>
<evidence type="ECO:0000256" key="12">
    <source>
        <dbReference type="PIRSR" id="PIRSR600823-3"/>
    </source>
</evidence>
<dbReference type="InterPro" id="IPR000823">
    <property type="entry name" value="Peroxidase_pln"/>
</dbReference>
<keyword evidence="6 12" id="KW-0479">Metal-binding</keyword>
<comment type="cofactor">
    <cofactor evidence="12">
        <name>Ca(2+)</name>
        <dbReference type="ChEBI" id="CHEBI:29108"/>
    </cofactor>
    <text evidence="12">Binds 2 calcium ions per subunit.</text>
</comment>
<comment type="subcellular location">
    <subcellularLocation>
        <location evidence="3">Secreted</location>
    </subcellularLocation>
</comment>
<dbReference type="EMBL" id="BQKI01000015">
    <property type="protein sequence ID" value="GJN07776.1"/>
    <property type="molecule type" value="Genomic_DNA"/>
</dbReference>
<dbReference type="PANTHER" id="PTHR31235">
    <property type="entry name" value="PEROXIDASE 25-RELATED"/>
    <property type="match status" value="1"/>
</dbReference>
<reference evidence="16" key="2">
    <citation type="submission" date="2021-12" db="EMBL/GenBank/DDBJ databases">
        <title>Resequencing data analysis of finger millet.</title>
        <authorList>
            <person name="Hatakeyama M."/>
            <person name="Aluri S."/>
            <person name="Balachadran M.T."/>
            <person name="Sivarajan S.R."/>
            <person name="Poveda L."/>
            <person name="Shimizu-Inatsugi R."/>
            <person name="Schlapbach R."/>
            <person name="Sreeman S.M."/>
            <person name="Shimizu K.K."/>
        </authorList>
    </citation>
    <scope>NUCLEOTIDE SEQUENCE</scope>
</reference>
<evidence type="ECO:0000256" key="5">
    <source>
        <dbReference type="ARBA" id="ARBA00022617"/>
    </source>
</evidence>
<dbReference type="PROSITE" id="PS50873">
    <property type="entry name" value="PEROXIDASE_4"/>
    <property type="match status" value="1"/>
</dbReference>
<dbReference type="GO" id="GO:0140825">
    <property type="term" value="F:lactoperoxidase activity"/>
    <property type="evidence" value="ECO:0007669"/>
    <property type="project" value="UniProtKB-EC"/>
</dbReference>
<dbReference type="SUPFAM" id="SSF48113">
    <property type="entry name" value="Heme-dependent peroxidases"/>
    <property type="match status" value="1"/>
</dbReference>
<evidence type="ECO:0000313" key="17">
    <source>
        <dbReference type="Proteomes" id="UP001054889"/>
    </source>
</evidence>
<keyword evidence="7 12" id="KW-0106">Calcium</keyword>
<evidence type="ECO:0000256" key="7">
    <source>
        <dbReference type="ARBA" id="ARBA00022837"/>
    </source>
</evidence>
<name>A0AAV5DBX9_ELECO</name>
<evidence type="ECO:0000256" key="4">
    <source>
        <dbReference type="ARBA" id="ARBA00022559"/>
    </source>
</evidence>
<dbReference type="PRINTS" id="PR00458">
    <property type="entry name" value="PEROXIDASE"/>
</dbReference>
<comment type="catalytic activity">
    <reaction evidence="1">
        <text>2 a phenolic donor + H2O2 = 2 a phenolic radical donor + 2 H2O</text>
        <dbReference type="Rhea" id="RHEA:56136"/>
        <dbReference type="ChEBI" id="CHEBI:15377"/>
        <dbReference type="ChEBI" id="CHEBI:16240"/>
        <dbReference type="ChEBI" id="CHEBI:139520"/>
        <dbReference type="ChEBI" id="CHEBI:139521"/>
        <dbReference type="EC" id="1.11.1.7"/>
    </reaction>
</comment>
<evidence type="ECO:0000256" key="6">
    <source>
        <dbReference type="ARBA" id="ARBA00022723"/>
    </source>
</evidence>
<comment type="cofactor">
    <cofactor evidence="2">
        <name>heme b</name>
        <dbReference type="ChEBI" id="CHEBI:60344"/>
    </cofactor>
</comment>
<dbReference type="AlphaFoldDB" id="A0AAV5DBX9"/>
<dbReference type="InterPro" id="IPR002016">
    <property type="entry name" value="Haem_peroxidase"/>
</dbReference>
<feature type="domain" description="Plant heme peroxidase family profile" evidence="15">
    <location>
        <begin position="18"/>
        <end position="161"/>
    </location>
</feature>
<evidence type="ECO:0000256" key="11">
    <source>
        <dbReference type="PIRSR" id="PIRSR600823-1"/>
    </source>
</evidence>
<feature type="binding site" evidence="12">
    <location>
        <position position="61"/>
    </location>
    <ligand>
        <name>Ca(2+)</name>
        <dbReference type="ChEBI" id="CHEBI:29108"/>
        <label>1</label>
    </ligand>
</feature>
<sequence>MVVVVKCGVVCHASPYYPLQMGYYHDKCPKAEPSSRPSRRRPCERTPAMVPPCIIRMLFHDCFSTRYMFNPDAGKAQHAQQPELVRLRADRRDKGRPRGVSSADIVAFTAHDASSFLSGGKVYLNMPAGHLDADTFSNASETLKFLVPSSQTSASSSTASS</sequence>
<dbReference type="Pfam" id="PF00141">
    <property type="entry name" value="peroxidase"/>
    <property type="match status" value="1"/>
</dbReference>
<evidence type="ECO:0000313" key="16">
    <source>
        <dbReference type="EMBL" id="GJN07776.1"/>
    </source>
</evidence>
<evidence type="ECO:0000256" key="8">
    <source>
        <dbReference type="ARBA" id="ARBA00023002"/>
    </source>
</evidence>
<evidence type="ECO:0000256" key="14">
    <source>
        <dbReference type="RuleBase" id="RU004241"/>
    </source>
</evidence>
<keyword evidence="5" id="KW-0349">Heme</keyword>
<protein>
    <recommendedName>
        <fullName evidence="15">Plant heme peroxidase family profile domain-containing protein</fullName>
    </recommendedName>
</protein>
<dbReference type="GO" id="GO:0020037">
    <property type="term" value="F:heme binding"/>
    <property type="evidence" value="ECO:0007669"/>
    <property type="project" value="InterPro"/>
</dbReference>
<evidence type="ECO:0000259" key="15">
    <source>
        <dbReference type="PROSITE" id="PS50873"/>
    </source>
</evidence>
<keyword evidence="8" id="KW-0560">Oxidoreductase</keyword>
<accession>A0AAV5DBX9</accession>
<feature type="active site" description="Proton acceptor" evidence="11">
    <location>
        <position position="60"/>
    </location>
</feature>
<dbReference type="InterPro" id="IPR010255">
    <property type="entry name" value="Haem_peroxidase_sf"/>
</dbReference>
<keyword evidence="4" id="KW-0575">Peroxidase</keyword>
<dbReference type="Gene3D" id="1.10.520.10">
    <property type="match status" value="1"/>
</dbReference>
<keyword evidence="10" id="KW-0376">Hydrogen peroxide</keyword>
<keyword evidence="9" id="KW-0408">Iron</keyword>
<reference evidence="16" key="1">
    <citation type="journal article" date="2018" name="DNA Res.">
        <title>Multiple hybrid de novo genome assembly of finger millet, an orphan allotetraploid crop.</title>
        <authorList>
            <person name="Hatakeyama M."/>
            <person name="Aluri S."/>
            <person name="Balachadran M.T."/>
            <person name="Sivarajan S.R."/>
            <person name="Patrignani A."/>
            <person name="Gruter S."/>
            <person name="Poveda L."/>
            <person name="Shimizu-Inatsugi R."/>
            <person name="Baeten J."/>
            <person name="Francoijs K.J."/>
            <person name="Nataraja K.N."/>
            <person name="Reddy Y.A.N."/>
            <person name="Phadnis S."/>
            <person name="Ravikumar R.L."/>
            <person name="Schlapbach R."/>
            <person name="Sreeman S.M."/>
            <person name="Shimizu K.K."/>
        </authorList>
    </citation>
    <scope>NUCLEOTIDE SEQUENCE</scope>
</reference>
<proteinExistence type="inferred from homology"/>
<evidence type="ECO:0000256" key="10">
    <source>
        <dbReference type="ARBA" id="ARBA00023324"/>
    </source>
</evidence>
<dbReference type="GO" id="GO:0005576">
    <property type="term" value="C:extracellular region"/>
    <property type="evidence" value="ECO:0007669"/>
    <property type="project" value="UniProtKB-SubCell"/>
</dbReference>